<dbReference type="AlphaFoldDB" id="A0A7X6B9N2"/>
<gene>
    <name evidence="3" type="ORF">GGR90_002435</name>
</gene>
<organism evidence="3 4">
    <name type="scientific">Sphingopyxis italica</name>
    <dbReference type="NCBI Taxonomy" id="1129133"/>
    <lineage>
        <taxon>Bacteria</taxon>
        <taxon>Pseudomonadati</taxon>
        <taxon>Pseudomonadota</taxon>
        <taxon>Alphaproteobacteria</taxon>
        <taxon>Sphingomonadales</taxon>
        <taxon>Sphingomonadaceae</taxon>
        <taxon>Sphingopyxis</taxon>
    </lineage>
</organism>
<reference evidence="3 4" key="1">
    <citation type="submission" date="2020-03" db="EMBL/GenBank/DDBJ databases">
        <title>Genomic Encyclopedia of Type Strains, Phase IV (KMG-IV): sequencing the most valuable type-strain genomes for metagenomic binning, comparative biology and taxonomic classification.</title>
        <authorList>
            <person name="Goeker M."/>
        </authorList>
    </citation>
    <scope>NUCLEOTIDE SEQUENCE [LARGE SCALE GENOMIC DNA]</scope>
    <source>
        <strain evidence="3 4">DSM 25229</strain>
    </source>
</reference>
<name>A0A7X6B9N2_9SPHN</name>
<evidence type="ECO:0000259" key="2">
    <source>
        <dbReference type="Pfam" id="PF22599"/>
    </source>
</evidence>
<dbReference type="EMBL" id="JAATIT010000003">
    <property type="protein sequence ID" value="NJB90241.1"/>
    <property type="molecule type" value="Genomic_DNA"/>
</dbReference>
<feature type="chain" id="PRO_5031200866" description="SecDF P1 head subdomain domain-containing protein" evidence="1">
    <location>
        <begin position="28"/>
        <end position="141"/>
    </location>
</feature>
<dbReference type="Pfam" id="PF22599">
    <property type="entry name" value="SecDF_P1_head"/>
    <property type="match status" value="1"/>
</dbReference>
<keyword evidence="1" id="KW-0732">Signal</keyword>
<dbReference type="Gene3D" id="3.30.1360.200">
    <property type="match status" value="1"/>
</dbReference>
<feature type="domain" description="SecDF P1 head subdomain" evidence="2">
    <location>
        <begin position="52"/>
        <end position="132"/>
    </location>
</feature>
<proteinExistence type="predicted"/>
<dbReference type="RefSeq" id="WP_167921710.1">
    <property type="nucleotide sequence ID" value="NZ_JAATIT010000003.1"/>
</dbReference>
<feature type="signal peptide" evidence="1">
    <location>
        <begin position="1"/>
        <end position="27"/>
    </location>
</feature>
<sequence>MRLNLAPVLLASALLLCPAALTAQAVAQSGAAAEKGIWIGNLDLCRSGPVKAVASIELYSSLPIVSIVLPAALHDALEELTAANIGKPLPIRVNGRVVSEPNVNEPISGGELQISGVDQAEADRIAAALQSCSTETARTGA</sequence>
<accession>A0A7X6B9N2</accession>
<keyword evidence="4" id="KW-1185">Reference proteome</keyword>
<evidence type="ECO:0000313" key="3">
    <source>
        <dbReference type="EMBL" id="NJB90241.1"/>
    </source>
</evidence>
<protein>
    <recommendedName>
        <fullName evidence="2">SecDF P1 head subdomain domain-containing protein</fullName>
    </recommendedName>
</protein>
<dbReference type="Proteomes" id="UP000535078">
    <property type="component" value="Unassembled WGS sequence"/>
</dbReference>
<dbReference type="InterPro" id="IPR054384">
    <property type="entry name" value="SecDF_P1_head"/>
</dbReference>
<evidence type="ECO:0000313" key="4">
    <source>
        <dbReference type="Proteomes" id="UP000535078"/>
    </source>
</evidence>
<comment type="caution">
    <text evidence="3">The sequence shown here is derived from an EMBL/GenBank/DDBJ whole genome shotgun (WGS) entry which is preliminary data.</text>
</comment>
<evidence type="ECO:0000256" key="1">
    <source>
        <dbReference type="SAM" id="SignalP"/>
    </source>
</evidence>